<dbReference type="Proteomes" id="UP000469452">
    <property type="component" value="Unassembled WGS sequence"/>
</dbReference>
<evidence type="ECO:0000313" key="2">
    <source>
        <dbReference type="Proteomes" id="UP000469452"/>
    </source>
</evidence>
<dbReference type="EMBL" id="VJMI01003200">
    <property type="protein sequence ID" value="KAF0774756.1"/>
    <property type="molecule type" value="Genomic_DNA"/>
</dbReference>
<organism evidence="1 2">
    <name type="scientific">Aphanomyces astaci</name>
    <name type="common">Crayfish plague agent</name>
    <dbReference type="NCBI Taxonomy" id="112090"/>
    <lineage>
        <taxon>Eukaryota</taxon>
        <taxon>Sar</taxon>
        <taxon>Stramenopiles</taxon>
        <taxon>Oomycota</taxon>
        <taxon>Saprolegniomycetes</taxon>
        <taxon>Saprolegniales</taxon>
        <taxon>Verrucalvaceae</taxon>
        <taxon>Aphanomyces</taxon>
    </lineage>
</organism>
<gene>
    <name evidence="1" type="ORF">AaE_001544</name>
</gene>
<proteinExistence type="predicted"/>
<feature type="non-terminal residue" evidence="1">
    <location>
        <position position="207"/>
    </location>
</feature>
<evidence type="ECO:0000313" key="1">
    <source>
        <dbReference type="EMBL" id="KAF0774756.1"/>
    </source>
</evidence>
<accession>A0A6A5ARC4</accession>
<name>A0A6A5ARC4_APHAT</name>
<comment type="caution">
    <text evidence="1">The sequence shown here is derived from an EMBL/GenBank/DDBJ whole genome shotgun (WGS) entry which is preliminary data.</text>
</comment>
<protein>
    <submittedName>
        <fullName evidence="1">Uncharacterized protein</fullName>
    </submittedName>
</protein>
<sequence length="207" mass="23057">MRSKYGGMTLRLDRRNHLVHDEVLRDGCVSFAPRVLLDEGPHPDFSVEVRVAVNIPSRTCNGGKEHDFWEKSFGLASATPRCFAFGEVHDVPHIGKLKVVELAGLSCGLTKQGRGRSLDMRATEPKSLQLVDFKLRDKVPILSPLAADMSRIVGLLRPTRPGFRDFTLPVVVKAFHTLETVTLFTLKFEAAQPMAPQAILQLTKLSW</sequence>
<dbReference type="VEuPathDB" id="FungiDB:H257_18484"/>
<dbReference type="AlphaFoldDB" id="A0A6A5ARC4"/>
<reference evidence="1 2" key="1">
    <citation type="submission" date="2019-06" db="EMBL/GenBank/DDBJ databases">
        <title>Genomics analysis of Aphanomyces spp. identifies a new class of oomycete effector associated with host adaptation.</title>
        <authorList>
            <person name="Gaulin E."/>
        </authorList>
    </citation>
    <scope>NUCLEOTIDE SEQUENCE [LARGE SCALE GENOMIC DNA]</scope>
    <source>
        <strain evidence="1 2">E</strain>
    </source>
</reference>